<sequence>MTNLRKERESKNRCSGKSPEEIYKPKWVLYDRLKFLIKSCAQAESLSNLQISENTIYSDKTEFLINDNTTEATKSPENVIEYLESEFDITQFNLRNTQQWQTSSTANTSEREMYCPLDNTSCSSINSLSKASSLSHHDSQLDISSGSSTAKSAVHLSTSKKQTSDNKENIYIKRGSAKKRKGSIVEEAMGAIKLLSEQTSENDSAEHFGVFVASRLREMYPEIRKQCEQEIMNCLVNH</sequence>
<evidence type="ECO:0008006" key="4">
    <source>
        <dbReference type="Google" id="ProtNLM"/>
    </source>
</evidence>
<name>A0A151IIU8_9HYME</name>
<dbReference type="PANTHER" id="PTHR21505">
    <property type="entry name" value="MADF DOMAIN-CONTAINING PROTEIN-RELATED"/>
    <property type="match status" value="1"/>
</dbReference>
<evidence type="ECO:0000256" key="1">
    <source>
        <dbReference type="SAM" id="MobiDB-lite"/>
    </source>
</evidence>
<gene>
    <name evidence="2" type="ORF">ALC62_06836</name>
</gene>
<dbReference type="AlphaFoldDB" id="A0A151IIU8"/>
<dbReference type="Proteomes" id="UP000078542">
    <property type="component" value="Unassembled WGS sequence"/>
</dbReference>
<reference evidence="2 3" key="1">
    <citation type="submission" date="2016-03" db="EMBL/GenBank/DDBJ databases">
        <title>Cyphomyrmex costatus WGS genome.</title>
        <authorList>
            <person name="Nygaard S."/>
            <person name="Hu H."/>
            <person name="Boomsma J."/>
            <person name="Zhang G."/>
        </authorList>
    </citation>
    <scope>NUCLEOTIDE SEQUENCE [LARGE SCALE GENOMIC DNA]</scope>
    <source>
        <strain evidence="2">MS0001</strain>
        <tissue evidence="2">Whole body</tissue>
    </source>
</reference>
<feature type="compositionally biased region" description="Polar residues" evidence="1">
    <location>
        <begin position="141"/>
        <end position="161"/>
    </location>
</feature>
<dbReference type="PANTHER" id="PTHR21505:SF12">
    <property type="entry name" value="MADF DOMAIN-CONTAINING PROTEIN-RELATED"/>
    <property type="match status" value="1"/>
</dbReference>
<dbReference type="EMBL" id="KQ977487">
    <property type="protein sequence ID" value="KYN02342.1"/>
    <property type="molecule type" value="Genomic_DNA"/>
</dbReference>
<proteinExistence type="predicted"/>
<evidence type="ECO:0000313" key="2">
    <source>
        <dbReference type="EMBL" id="KYN02342.1"/>
    </source>
</evidence>
<accession>A0A151IIU8</accession>
<feature type="region of interest" description="Disordered" evidence="1">
    <location>
        <begin position="138"/>
        <end position="167"/>
    </location>
</feature>
<evidence type="ECO:0000313" key="3">
    <source>
        <dbReference type="Proteomes" id="UP000078542"/>
    </source>
</evidence>
<keyword evidence="3" id="KW-1185">Reference proteome</keyword>
<organism evidence="2 3">
    <name type="scientific">Cyphomyrmex costatus</name>
    <dbReference type="NCBI Taxonomy" id="456900"/>
    <lineage>
        <taxon>Eukaryota</taxon>
        <taxon>Metazoa</taxon>
        <taxon>Ecdysozoa</taxon>
        <taxon>Arthropoda</taxon>
        <taxon>Hexapoda</taxon>
        <taxon>Insecta</taxon>
        <taxon>Pterygota</taxon>
        <taxon>Neoptera</taxon>
        <taxon>Endopterygota</taxon>
        <taxon>Hymenoptera</taxon>
        <taxon>Apocrita</taxon>
        <taxon>Aculeata</taxon>
        <taxon>Formicoidea</taxon>
        <taxon>Formicidae</taxon>
        <taxon>Myrmicinae</taxon>
        <taxon>Cyphomyrmex</taxon>
    </lineage>
</organism>
<protein>
    <recommendedName>
        <fullName evidence="4">MADF domain-containing protein</fullName>
    </recommendedName>
</protein>